<evidence type="ECO:0000256" key="3">
    <source>
        <dbReference type="ARBA" id="ARBA00022777"/>
    </source>
</evidence>
<organism evidence="7 8">
    <name type="scientific">Methylosinus sporium</name>
    <dbReference type="NCBI Taxonomy" id="428"/>
    <lineage>
        <taxon>Bacteria</taxon>
        <taxon>Pseudomonadati</taxon>
        <taxon>Pseudomonadota</taxon>
        <taxon>Alphaproteobacteria</taxon>
        <taxon>Hyphomicrobiales</taxon>
        <taxon>Methylocystaceae</taxon>
        <taxon>Methylosinus</taxon>
    </lineage>
</organism>
<dbReference type="GO" id="GO:0006754">
    <property type="term" value="P:ATP biosynthetic process"/>
    <property type="evidence" value="ECO:0007669"/>
    <property type="project" value="UniProtKB-KW"/>
</dbReference>
<keyword evidence="4" id="KW-0066">ATP synthesis</keyword>
<name>A0A2U1SQQ6_METSR</name>
<keyword evidence="8" id="KW-1185">Reference proteome</keyword>
<dbReference type="InterPro" id="IPR022488">
    <property type="entry name" value="PPK2-related"/>
</dbReference>
<dbReference type="SUPFAM" id="SSF52540">
    <property type="entry name" value="P-loop containing nucleoside triphosphate hydrolases"/>
    <property type="match status" value="1"/>
</dbReference>
<dbReference type="PANTHER" id="PTHR34383:SF3">
    <property type="entry name" value="POLYPHOSPHATE:AMP PHOSPHOTRANSFERASE"/>
    <property type="match status" value="1"/>
</dbReference>
<dbReference type="Gene3D" id="3.40.50.300">
    <property type="entry name" value="P-loop containing nucleotide triphosphate hydrolases"/>
    <property type="match status" value="1"/>
</dbReference>
<dbReference type="AlphaFoldDB" id="A0A2U1SQQ6"/>
<accession>A0A2U1SQQ6</accession>
<sequence>MDWRDKYRVEPGAKLRLADYDPSATGKHKSHEEALPKIKEHVERMAKLQYLLYADGSQALLIVLQGLDAGGKDGTIRHLFSGMNPQGVSVACFKQPTPIEHDHDFLWRIHAHAPAKGQVVIFNRSHYEDVLVVRVHKLVPRDIWSKRYDEINDFESLLTRDGNVRILKFYLHISPEEQLARFEQRLDDPARNWKISESDYTEREYWPQYVEAYEEALARTSTKQAPWFVVPSNHKWFRDLVISRIVVDTLDEMGLKLPPTRVDLAQIAKKYHAAVAEAKNGGPGRRG</sequence>
<reference evidence="7 8" key="1">
    <citation type="journal article" date="2018" name="Appl. Microbiol. Biotechnol.">
        <title>Co-cultivation of the strictly anaerobic methanogen Methanosarcina barkeri with aerobic methanotrophs in an oxygen-limited membrane bioreactor.</title>
        <authorList>
            <person name="In 't Zandt M.H."/>
            <person name="van den Bosch T.J.M."/>
            <person name="Rijkers R."/>
            <person name="van Kessel M.A.H.J."/>
            <person name="Jetten M.S.M."/>
            <person name="Welte C.U."/>
        </authorList>
    </citation>
    <scope>NUCLEOTIDE SEQUENCE [LARGE SCALE GENOMIC DNA]</scope>
    <source>
        <strain evidence="7 8">DSM 17706</strain>
    </source>
</reference>
<dbReference type="OrthoDB" id="9775224at2"/>
<comment type="similarity">
    <text evidence="1">Belongs to the polyphosphate kinase 2 (PPK2) family. Class I subfamily.</text>
</comment>
<dbReference type="GO" id="GO:0008976">
    <property type="term" value="F:polyphosphate kinase activity"/>
    <property type="evidence" value="ECO:0007669"/>
    <property type="project" value="InterPro"/>
</dbReference>
<gene>
    <name evidence="7" type="ORF">C5689_10865</name>
</gene>
<keyword evidence="2" id="KW-0808">Transferase</keyword>
<dbReference type="GO" id="GO:0006797">
    <property type="term" value="P:polyphosphate metabolic process"/>
    <property type="evidence" value="ECO:0007669"/>
    <property type="project" value="InterPro"/>
</dbReference>
<keyword evidence="3 7" id="KW-0418">Kinase</keyword>
<evidence type="ECO:0000256" key="5">
    <source>
        <dbReference type="ARBA" id="ARBA00024500"/>
    </source>
</evidence>
<dbReference type="Proteomes" id="UP000245137">
    <property type="component" value="Unassembled WGS sequence"/>
</dbReference>
<evidence type="ECO:0000313" key="7">
    <source>
        <dbReference type="EMBL" id="PWB93923.1"/>
    </source>
</evidence>
<protein>
    <submittedName>
        <fullName evidence="7">Polyphosphate kinase 2</fullName>
    </submittedName>
</protein>
<dbReference type="NCBIfam" id="TIGR03709">
    <property type="entry name" value="PPK2_rel_1"/>
    <property type="match status" value="1"/>
</dbReference>
<dbReference type="EMBL" id="PUIV01000014">
    <property type="protein sequence ID" value="PWB93923.1"/>
    <property type="molecule type" value="Genomic_DNA"/>
</dbReference>
<evidence type="ECO:0000256" key="2">
    <source>
        <dbReference type="ARBA" id="ARBA00022679"/>
    </source>
</evidence>
<feature type="domain" description="Polyphosphate kinase-2-related" evidence="6">
    <location>
        <begin position="37"/>
        <end position="253"/>
    </location>
</feature>
<dbReference type="InterPro" id="IPR027417">
    <property type="entry name" value="P-loop_NTPase"/>
</dbReference>
<comment type="caution">
    <text evidence="7">The sequence shown here is derived from an EMBL/GenBank/DDBJ whole genome shotgun (WGS) entry which is preliminary data.</text>
</comment>
<dbReference type="InterPro" id="IPR016898">
    <property type="entry name" value="Polyphosphate_phosphotransfera"/>
</dbReference>
<dbReference type="RefSeq" id="WP_108917291.1">
    <property type="nucleotide sequence ID" value="NZ_BGJY01000031.1"/>
</dbReference>
<dbReference type="PANTHER" id="PTHR34383">
    <property type="entry name" value="POLYPHOSPHATE:AMP PHOSPHOTRANSFERASE-RELATED"/>
    <property type="match status" value="1"/>
</dbReference>
<evidence type="ECO:0000256" key="4">
    <source>
        <dbReference type="ARBA" id="ARBA00023310"/>
    </source>
</evidence>
<dbReference type="InterPro" id="IPR022300">
    <property type="entry name" value="PPK2-rel_1"/>
</dbReference>
<evidence type="ECO:0000259" key="6">
    <source>
        <dbReference type="Pfam" id="PF03976"/>
    </source>
</evidence>
<evidence type="ECO:0000313" key="8">
    <source>
        <dbReference type="Proteomes" id="UP000245137"/>
    </source>
</evidence>
<dbReference type="PIRSF" id="PIRSF028756">
    <property type="entry name" value="PPK2_prd"/>
    <property type="match status" value="1"/>
</dbReference>
<dbReference type="Pfam" id="PF03976">
    <property type="entry name" value="PPK2"/>
    <property type="match status" value="1"/>
</dbReference>
<evidence type="ECO:0000256" key="1">
    <source>
        <dbReference type="ARBA" id="ARBA00009924"/>
    </source>
</evidence>
<comment type="catalytic activity">
    <reaction evidence="5">
        <text>[phosphate](n) + ATP = [phosphate](n+1) + ADP</text>
        <dbReference type="Rhea" id="RHEA:19573"/>
        <dbReference type="Rhea" id="RHEA-COMP:9859"/>
        <dbReference type="Rhea" id="RHEA-COMP:14280"/>
        <dbReference type="ChEBI" id="CHEBI:16838"/>
        <dbReference type="ChEBI" id="CHEBI:30616"/>
        <dbReference type="ChEBI" id="CHEBI:456216"/>
    </reaction>
    <physiologicalReaction direction="right-to-left" evidence="5">
        <dbReference type="Rhea" id="RHEA:19575"/>
    </physiologicalReaction>
</comment>
<proteinExistence type="inferred from homology"/>